<dbReference type="HAMAP" id="MF_02124">
    <property type="entry name" value="GlgE"/>
    <property type="match status" value="1"/>
</dbReference>
<evidence type="ECO:0000256" key="4">
    <source>
        <dbReference type="ARBA" id="ARBA00023277"/>
    </source>
</evidence>
<feature type="site" description="Transition state stabilizer" evidence="6">
    <location>
        <position position="484"/>
    </location>
</feature>
<dbReference type="PANTHER" id="PTHR47786">
    <property type="entry name" value="ALPHA-1,4-GLUCAN:MALTOSE-1-PHOSPHATE MALTOSYLTRANSFERASE"/>
    <property type="match status" value="1"/>
</dbReference>
<feature type="active site" description="Proton donor" evidence="6">
    <location>
        <position position="427"/>
    </location>
</feature>
<dbReference type="RefSeq" id="WP_078715197.1">
    <property type="nucleotide sequence ID" value="NZ_FUYG01000009.1"/>
</dbReference>
<dbReference type="SUPFAM" id="SSF51445">
    <property type="entry name" value="(Trans)glycosidases"/>
    <property type="match status" value="1"/>
</dbReference>
<feature type="binding site" evidence="6">
    <location>
        <begin position="537"/>
        <end position="538"/>
    </location>
    <ligand>
        <name>alpha-maltose 1-phosphate</name>
        <dbReference type="ChEBI" id="CHEBI:63576"/>
    </ligand>
</feature>
<evidence type="ECO:0000256" key="5">
    <source>
        <dbReference type="ARBA" id="ARBA00048735"/>
    </source>
</evidence>
<evidence type="ECO:0000256" key="1">
    <source>
        <dbReference type="ARBA" id="ARBA00011738"/>
    </source>
</evidence>
<evidence type="ECO:0000313" key="9">
    <source>
        <dbReference type="Proteomes" id="UP000189735"/>
    </source>
</evidence>
<dbReference type="Gene3D" id="2.60.40.1180">
    <property type="entry name" value="Golgi alpha-mannosidase II"/>
    <property type="match status" value="1"/>
</dbReference>
<dbReference type="InterPro" id="IPR026585">
    <property type="entry name" value="GlgE"/>
</dbReference>
<dbReference type="GO" id="GO:0016758">
    <property type="term" value="F:hexosyltransferase activity"/>
    <property type="evidence" value="ECO:0007669"/>
    <property type="project" value="UniProtKB-UniRule"/>
</dbReference>
<feature type="domain" description="Glycosyl hydrolase family 13 catalytic" evidence="7">
    <location>
        <begin position="215"/>
        <end position="566"/>
    </location>
</feature>
<protein>
    <recommendedName>
        <fullName evidence="6">Alpha-1,4-glucan:maltose-1-phosphate maltosyltransferase</fullName>
        <shortName evidence="6">GMPMT</shortName>
        <ecNumber evidence="6">2.4.99.16</ecNumber>
    </recommendedName>
    <alternativeName>
        <fullName evidence="6">(1-&gt;4)-alpha-D-glucan:maltose-1-phosphate alpha-D-maltosyltransferase</fullName>
    </alternativeName>
</protein>
<reference evidence="9" key="1">
    <citation type="submission" date="2017-02" db="EMBL/GenBank/DDBJ databases">
        <authorList>
            <person name="Varghese N."/>
            <person name="Submissions S."/>
        </authorList>
    </citation>
    <scope>NUCLEOTIDE SEQUENCE [LARGE SCALE GENOMIC DNA]</scope>
    <source>
        <strain evidence="9">VKM Ac-2052</strain>
    </source>
</reference>
<comment type="function">
    <text evidence="6">Maltosyltransferase that uses maltose 1-phosphate (M1P) as the sugar donor to elongate linear or branched alpha-(1-&gt;4)-glucans. Is involved in a branched alpha-glucan biosynthetic pathway from trehalose, together with TreS, Mak and GlgB.</text>
</comment>
<feature type="binding site" evidence="6">
    <location>
        <position position="399"/>
    </location>
    <ligand>
        <name>alpha-maltose 1-phosphate</name>
        <dbReference type="ChEBI" id="CHEBI:63576"/>
    </ligand>
</feature>
<feature type="active site" description="Nucleophile" evidence="6">
    <location>
        <position position="398"/>
    </location>
</feature>
<organism evidence="8 9">
    <name type="scientific">Agreia bicolorata</name>
    <dbReference type="NCBI Taxonomy" id="110935"/>
    <lineage>
        <taxon>Bacteria</taxon>
        <taxon>Bacillati</taxon>
        <taxon>Actinomycetota</taxon>
        <taxon>Actinomycetes</taxon>
        <taxon>Micrococcales</taxon>
        <taxon>Microbacteriaceae</taxon>
        <taxon>Agreia</taxon>
    </lineage>
</organism>
<feature type="binding site" evidence="6">
    <location>
        <position position="328"/>
    </location>
    <ligand>
        <name>alpha-maltose 1-phosphate</name>
        <dbReference type="ChEBI" id="CHEBI:63576"/>
    </ligand>
</feature>
<evidence type="ECO:0000313" key="8">
    <source>
        <dbReference type="EMBL" id="SKB01063.1"/>
    </source>
</evidence>
<keyword evidence="2 6" id="KW-0328">Glycosyltransferase</keyword>
<dbReference type="GO" id="GO:0004553">
    <property type="term" value="F:hydrolase activity, hydrolyzing O-glycosyl compounds"/>
    <property type="evidence" value="ECO:0007669"/>
    <property type="project" value="InterPro"/>
</dbReference>
<dbReference type="GO" id="GO:0030979">
    <property type="term" value="P:alpha-glucan biosynthetic process"/>
    <property type="evidence" value="ECO:0007669"/>
    <property type="project" value="UniProtKB-UniRule"/>
</dbReference>
<dbReference type="InterPro" id="IPR013783">
    <property type="entry name" value="Ig-like_fold"/>
</dbReference>
<dbReference type="Gene3D" id="3.20.20.80">
    <property type="entry name" value="Glycosidases"/>
    <property type="match status" value="1"/>
</dbReference>
<proteinExistence type="inferred from homology"/>
<dbReference type="EC" id="2.4.99.16" evidence="6"/>
<dbReference type="Proteomes" id="UP000189735">
    <property type="component" value="Unassembled WGS sequence"/>
</dbReference>
<dbReference type="Gene3D" id="2.60.40.10">
    <property type="entry name" value="Immunoglobulins"/>
    <property type="match status" value="1"/>
</dbReference>
<feature type="binding site" evidence="6">
    <location>
        <position position="363"/>
    </location>
    <ligand>
        <name>alpha-maltose 1-phosphate</name>
        <dbReference type="ChEBI" id="CHEBI:63576"/>
    </ligand>
</feature>
<evidence type="ECO:0000256" key="6">
    <source>
        <dbReference type="HAMAP-Rule" id="MF_02124"/>
    </source>
</evidence>
<dbReference type="InterPro" id="IPR006047">
    <property type="entry name" value="GH13_cat_dom"/>
</dbReference>
<dbReference type="Pfam" id="PF21702">
    <property type="entry name" value="GLGE_C"/>
    <property type="match status" value="1"/>
</dbReference>
<accession>A0A1T4YH87</accession>
<name>A0A1T4YH87_9MICO</name>
<feature type="binding site" evidence="6">
    <location>
        <position position="268"/>
    </location>
    <ligand>
        <name>alpha-maltose 1-phosphate</name>
        <dbReference type="ChEBI" id="CHEBI:63576"/>
    </ligand>
</feature>
<evidence type="ECO:0000259" key="7">
    <source>
        <dbReference type="SMART" id="SM00642"/>
    </source>
</evidence>
<comment type="catalytic activity">
    <reaction evidence="5 6">
        <text>alpha-maltose 1-phosphate + [(1-&gt;4)-alpha-D-glucosyl](n) = [(1-&gt;4)-alpha-D-glucosyl](n+2) + phosphate</text>
        <dbReference type="Rhea" id="RHEA:42692"/>
        <dbReference type="Rhea" id="RHEA-COMP:9584"/>
        <dbReference type="Rhea" id="RHEA-COMP:10183"/>
        <dbReference type="ChEBI" id="CHEBI:15444"/>
        <dbReference type="ChEBI" id="CHEBI:43474"/>
        <dbReference type="ChEBI" id="CHEBI:63576"/>
        <dbReference type="EC" id="2.4.99.16"/>
    </reaction>
</comment>
<dbReference type="Pfam" id="PF11896">
    <property type="entry name" value="GlgE_dom_N_S"/>
    <property type="match status" value="1"/>
</dbReference>
<evidence type="ECO:0000256" key="3">
    <source>
        <dbReference type="ARBA" id="ARBA00022679"/>
    </source>
</evidence>
<comment type="similarity">
    <text evidence="6">Belongs to the glycosyl hydrolase 13 family. GlgE subfamily.</text>
</comment>
<dbReference type="SMART" id="SM00642">
    <property type="entry name" value="Aamy"/>
    <property type="match status" value="1"/>
</dbReference>
<comment type="subunit">
    <text evidence="1 6">Homodimer.</text>
</comment>
<keyword evidence="3 6" id="KW-0808">Transferase</keyword>
<sequence>MAKTQAPKQPTLSDSGLGRIPILDIFPSVPGQRWLPKAFAGEVVPLGAVVFREGHDAVGARVEVAGPSGQRSERLLLALEPGTDRYGALEQLGEEGLWRFRIRAYSDDFATWQHTASIKLPAGLDVDVTLAIGRELFEAGRVDATRPDAQRVLFGKVANTLGDASIDPVERLAAATSPAVLDALADRPFESLTTFSEWREIAVERERAGSGSWYEFFPRSIGAKKNADGSWTSGTFRTAAKRLPAVAAMGFDVLYMPPIHPIGRSFRKGPNNSLDAGPHDPGSPWAIGGAAGGHDAIHPDLGTVADFTYFLKQAAKAGLEVALDFALQASPDHPWVTEHPEWFTTLPDGSIAYAENPPKKYQDIYPINFDNDPKGIRRETLRLLRYWIKLGVRIFRVDNPHTKPLDFWEYVIHTINAEFPEVVFLAEAFTRPAIMQGLAKVGYQQSYTYFTWRNTKEELEEFLTGLSHETDAFFRPNLWVNTPDILTQYLQFGGRAAYKIRAAIAATAAPTWAMYSGYELIENVARPGAEENLDNEKYEYRPRDFALAEQTGQSIAPYITRLNEIRREHPALRQLRNLELHWSDDDAILVYSKYIAAEFSSTGTPDAILIVANVDPHSVRETSVHFDVSKFGLPGVEQFRVTDLITGASWIWGVSHNFVRLDAFTEPVHILHVEPVDGTWPETHPNGADKAAH</sequence>
<keyword evidence="4 6" id="KW-0119">Carbohydrate metabolism</keyword>
<dbReference type="InterPro" id="IPR017853">
    <property type="entry name" value="GH"/>
</dbReference>
<gene>
    <name evidence="6" type="primary">glgE</name>
    <name evidence="8" type="ORF">SAMN06295879_3163</name>
</gene>
<dbReference type="InterPro" id="IPR013780">
    <property type="entry name" value="Glyco_hydro_b"/>
</dbReference>
<dbReference type="Gene3D" id="1.20.58.80">
    <property type="entry name" value="Phosphotransferase system, lactose/cellobiose-type IIA subunit"/>
    <property type="match status" value="1"/>
</dbReference>
<evidence type="ECO:0000256" key="2">
    <source>
        <dbReference type="ARBA" id="ARBA00022676"/>
    </source>
</evidence>
<dbReference type="AlphaFoldDB" id="A0A1T4YH87"/>
<dbReference type="InterPro" id="IPR049171">
    <property type="entry name" value="GLGE_C"/>
</dbReference>
<dbReference type="EMBL" id="FUYG01000009">
    <property type="protein sequence ID" value="SKB01063.1"/>
    <property type="molecule type" value="Genomic_DNA"/>
</dbReference>
<dbReference type="PANTHER" id="PTHR47786:SF2">
    <property type="entry name" value="GLYCOSYL HYDROLASE FAMILY 13 CATALYTIC DOMAIN-CONTAINING PROTEIN"/>
    <property type="match status" value="1"/>
</dbReference>
<dbReference type="InterPro" id="IPR021828">
    <property type="entry name" value="GlgE_dom_N/S"/>
</dbReference>